<keyword evidence="3" id="KW-1185">Reference proteome</keyword>
<keyword evidence="1" id="KW-0812">Transmembrane</keyword>
<gene>
    <name evidence="2" type="ORF">FTOL_07703</name>
</gene>
<evidence type="ECO:0000256" key="1">
    <source>
        <dbReference type="SAM" id="Phobius"/>
    </source>
</evidence>
<dbReference type="AlphaFoldDB" id="A0AAE8SJY3"/>
<comment type="caution">
    <text evidence="2">The sequence shown here is derived from an EMBL/GenBank/DDBJ whole genome shotgun (WGS) entry which is preliminary data.</text>
</comment>
<sequence>MSAGHLFLHVMASLLLVSPLVLFAHFCLFGAFANGSRLDEPFESRYAVKIAEWNLLKIRCNIVDEGK</sequence>
<dbReference type="EMBL" id="ONZP01000267">
    <property type="protein sequence ID" value="SPJ79312.1"/>
    <property type="molecule type" value="Genomic_DNA"/>
</dbReference>
<proteinExistence type="predicted"/>
<accession>A0AAE8SJY3</accession>
<evidence type="ECO:0000313" key="2">
    <source>
        <dbReference type="EMBL" id="SPJ79312.1"/>
    </source>
</evidence>
<organism evidence="2 3">
    <name type="scientific">Fusarium torulosum</name>
    <dbReference type="NCBI Taxonomy" id="33205"/>
    <lineage>
        <taxon>Eukaryota</taxon>
        <taxon>Fungi</taxon>
        <taxon>Dikarya</taxon>
        <taxon>Ascomycota</taxon>
        <taxon>Pezizomycotina</taxon>
        <taxon>Sordariomycetes</taxon>
        <taxon>Hypocreomycetidae</taxon>
        <taxon>Hypocreales</taxon>
        <taxon>Nectriaceae</taxon>
        <taxon>Fusarium</taxon>
    </lineage>
</organism>
<feature type="transmembrane region" description="Helical" evidence="1">
    <location>
        <begin position="6"/>
        <end position="32"/>
    </location>
</feature>
<dbReference type="Proteomes" id="UP001187734">
    <property type="component" value="Unassembled WGS sequence"/>
</dbReference>
<evidence type="ECO:0000313" key="3">
    <source>
        <dbReference type="Proteomes" id="UP001187734"/>
    </source>
</evidence>
<keyword evidence="1" id="KW-0472">Membrane</keyword>
<protein>
    <submittedName>
        <fullName evidence="2">Uncharacterized protein</fullName>
    </submittedName>
</protein>
<reference evidence="2" key="1">
    <citation type="submission" date="2018-03" db="EMBL/GenBank/DDBJ databases">
        <authorList>
            <person name="Guldener U."/>
        </authorList>
    </citation>
    <scope>NUCLEOTIDE SEQUENCE</scope>
</reference>
<keyword evidence="1" id="KW-1133">Transmembrane helix</keyword>
<name>A0AAE8SJY3_9HYPO</name>